<feature type="compositionally biased region" description="Polar residues" evidence="1">
    <location>
        <begin position="51"/>
        <end position="63"/>
    </location>
</feature>
<dbReference type="EMBL" id="JAPZBR010000002">
    <property type="protein sequence ID" value="KAJ5362510.1"/>
    <property type="molecule type" value="Genomic_DNA"/>
</dbReference>
<sequence length="144" mass="15854">MSFPESNKFSHAKHPKYFRMDNPPQTPAQDLEAREQLKQSELADFNHEQTQRPSSMASGSSVADFGNSVSSLAQESAGVVKETVVEGVPKALHAVQEGISAIAGGAKEVEETAEFEHIDNMSNERVCDFLRQKHMSNTHPRSTN</sequence>
<gene>
    <name evidence="2" type="ORF">N7541_003354</name>
</gene>
<evidence type="ECO:0000313" key="3">
    <source>
        <dbReference type="Proteomes" id="UP001148299"/>
    </source>
</evidence>
<organism evidence="2 3">
    <name type="scientific">Penicillium brevicompactum</name>
    <dbReference type="NCBI Taxonomy" id="5074"/>
    <lineage>
        <taxon>Eukaryota</taxon>
        <taxon>Fungi</taxon>
        <taxon>Dikarya</taxon>
        <taxon>Ascomycota</taxon>
        <taxon>Pezizomycotina</taxon>
        <taxon>Eurotiomycetes</taxon>
        <taxon>Eurotiomycetidae</taxon>
        <taxon>Eurotiales</taxon>
        <taxon>Aspergillaceae</taxon>
        <taxon>Penicillium</taxon>
    </lineage>
</organism>
<protein>
    <submittedName>
        <fullName evidence="2">Uncharacterized protein</fullName>
    </submittedName>
</protein>
<dbReference type="AlphaFoldDB" id="A0A9W9RLP4"/>
<comment type="caution">
    <text evidence="2">The sequence shown here is derived from an EMBL/GenBank/DDBJ whole genome shotgun (WGS) entry which is preliminary data.</text>
</comment>
<evidence type="ECO:0000256" key="1">
    <source>
        <dbReference type="SAM" id="MobiDB-lite"/>
    </source>
</evidence>
<accession>A0A9W9RLP4</accession>
<feature type="region of interest" description="Disordered" evidence="1">
    <location>
        <begin position="1"/>
        <end position="63"/>
    </location>
</feature>
<proteinExistence type="predicted"/>
<reference evidence="2" key="2">
    <citation type="journal article" date="2023" name="IMA Fungus">
        <title>Comparative genomic study of the Penicillium genus elucidates a diverse pangenome and 15 lateral gene transfer events.</title>
        <authorList>
            <person name="Petersen C."/>
            <person name="Sorensen T."/>
            <person name="Nielsen M.R."/>
            <person name="Sondergaard T.E."/>
            <person name="Sorensen J.L."/>
            <person name="Fitzpatrick D.A."/>
            <person name="Frisvad J.C."/>
            <person name="Nielsen K.L."/>
        </authorList>
    </citation>
    <scope>NUCLEOTIDE SEQUENCE</scope>
    <source>
        <strain evidence="2">IBT 35675</strain>
    </source>
</reference>
<name>A0A9W9RLP4_PENBR</name>
<reference evidence="2" key="1">
    <citation type="submission" date="2022-12" db="EMBL/GenBank/DDBJ databases">
        <authorList>
            <person name="Petersen C."/>
        </authorList>
    </citation>
    <scope>NUCLEOTIDE SEQUENCE</scope>
    <source>
        <strain evidence="2">IBT 35675</strain>
    </source>
</reference>
<dbReference type="Proteomes" id="UP001148299">
    <property type="component" value="Unassembled WGS sequence"/>
</dbReference>
<evidence type="ECO:0000313" key="2">
    <source>
        <dbReference type="EMBL" id="KAJ5362510.1"/>
    </source>
</evidence>
<keyword evidence="3" id="KW-1185">Reference proteome</keyword>